<evidence type="ECO:0000256" key="1">
    <source>
        <dbReference type="ARBA" id="ARBA00022448"/>
    </source>
</evidence>
<dbReference type="EMBL" id="SKFG01000001">
    <property type="protein sequence ID" value="TCZ81072.1"/>
    <property type="molecule type" value="Genomic_DNA"/>
</dbReference>
<organism evidence="5 6">
    <name type="scientific">Paenibacillus albiflavus</name>
    <dbReference type="NCBI Taxonomy" id="2545760"/>
    <lineage>
        <taxon>Bacteria</taxon>
        <taxon>Bacillati</taxon>
        <taxon>Bacillota</taxon>
        <taxon>Bacilli</taxon>
        <taxon>Bacillales</taxon>
        <taxon>Paenibacillaceae</taxon>
        <taxon>Paenibacillus</taxon>
    </lineage>
</organism>
<dbReference type="Gene3D" id="3.40.50.300">
    <property type="entry name" value="P-loop containing nucleotide triphosphate hydrolases"/>
    <property type="match status" value="1"/>
</dbReference>
<dbReference type="InterPro" id="IPR003439">
    <property type="entry name" value="ABC_transporter-like_ATP-bd"/>
</dbReference>
<reference evidence="5 6" key="1">
    <citation type="submission" date="2019-03" db="EMBL/GenBank/DDBJ databases">
        <authorList>
            <person name="Kim M.K.M."/>
        </authorList>
    </citation>
    <scope>NUCLEOTIDE SEQUENCE [LARGE SCALE GENOMIC DNA]</scope>
    <source>
        <strain evidence="5 6">18JY21-1</strain>
    </source>
</reference>
<accession>A0A4V2WPX5</accession>
<evidence type="ECO:0000256" key="2">
    <source>
        <dbReference type="ARBA" id="ARBA00022741"/>
    </source>
</evidence>
<keyword evidence="1" id="KW-0813">Transport</keyword>
<dbReference type="InterPro" id="IPR003593">
    <property type="entry name" value="AAA+_ATPase"/>
</dbReference>
<name>A0A4V2WPX5_9BACL</name>
<proteinExistence type="predicted"/>
<dbReference type="OrthoDB" id="18967at2"/>
<dbReference type="InterPro" id="IPR050166">
    <property type="entry name" value="ABC_transporter_ATP-bind"/>
</dbReference>
<dbReference type="RefSeq" id="WP_132416002.1">
    <property type="nucleotide sequence ID" value="NZ_SKFG01000001.1"/>
</dbReference>
<dbReference type="CDD" id="cd03293">
    <property type="entry name" value="ABC_NrtD_SsuB_transporters"/>
    <property type="match status" value="1"/>
</dbReference>
<feature type="domain" description="ABC transporter" evidence="4">
    <location>
        <begin position="8"/>
        <end position="239"/>
    </location>
</feature>
<dbReference type="AlphaFoldDB" id="A0A4V2WPX5"/>
<evidence type="ECO:0000313" key="5">
    <source>
        <dbReference type="EMBL" id="TCZ81072.1"/>
    </source>
</evidence>
<dbReference type="PROSITE" id="PS50893">
    <property type="entry name" value="ABC_TRANSPORTER_2"/>
    <property type="match status" value="1"/>
</dbReference>
<dbReference type="PROSITE" id="PS00211">
    <property type="entry name" value="ABC_TRANSPORTER_1"/>
    <property type="match status" value="1"/>
</dbReference>
<dbReference type="PANTHER" id="PTHR42788:SF21">
    <property type="entry name" value="ABC TRANSPORTER ATP-BINDING PROTEIN"/>
    <property type="match status" value="1"/>
</dbReference>
<protein>
    <submittedName>
        <fullName evidence="5">ABC transporter ATP-binding protein</fullName>
    </submittedName>
</protein>
<keyword evidence="3 5" id="KW-0067">ATP-binding</keyword>
<dbReference type="GO" id="GO:0016887">
    <property type="term" value="F:ATP hydrolysis activity"/>
    <property type="evidence" value="ECO:0007669"/>
    <property type="project" value="InterPro"/>
</dbReference>
<dbReference type="InterPro" id="IPR027417">
    <property type="entry name" value="P-loop_NTPase"/>
</dbReference>
<sequence>MITLDVVVEICDLTHIYVTEQRASLAVKEINLTVRSGEFVSLIGPSGCGKTTLLSLIAGLIHPTVGKVKVNGSLVTGPSVKVGYMLQQDYLFPWRTIWENALVGLEISGQLNQASKNYVEHLLNEMGLLKFKDFMPSQLSGGMRQRVALVRTMATEPDLLLLDEPFSALDYQTKLQLEDLMVETLLTHHKTALLVTHDIAEAIAMSDRIVILEPNPGTVRCEVETPEELRNLLPLEAREHPAFTPLFKSVWEQFEAMEKQKGVASGHGGV</sequence>
<evidence type="ECO:0000256" key="3">
    <source>
        <dbReference type="ARBA" id="ARBA00022840"/>
    </source>
</evidence>
<dbReference type="Pfam" id="PF00005">
    <property type="entry name" value="ABC_tran"/>
    <property type="match status" value="1"/>
</dbReference>
<dbReference type="GO" id="GO:0005524">
    <property type="term" value="F:ATP binding"/>
    <property type="evidence" value="ECO:0007669"/>
    <property type="project" value="UniProtKB-KW"/>
</dbReference>
<keyword evidence="2" id="KW-0547">Nucleotide-binding</keyword>
<comment type="caution">
    <text evidence="5">The sequence shown here is derived from an EMBL/GenBank/DDBJ whole genome shotgun (WGS) entry which is preliminary data.</text>
</comment>
<keyword evidence="6" id="KW-1185">Reference proteome</keyword>
<dbReference type="SUPFAM" id="SSF52540">
    <property type="entry name" value="P-loop containing nucleoside triphosphate hydrolases"/>
    <property type="match status" value="1"/>
</dbReference>
<dbReference type="PANTHER" id="PTHR42788">
    <property type="entry name" value="TAURINE IMPORT ATP-BINDING PROTEIN-RELATED"/>
    <property type="match status" value="1"/>
</dbReference>
<dbReference type="InterPro" id="IPR017871">
    <property type="entry name" value="ABC_transporter-like_CS"/>
</dbReference>
<dbReference type="Proteomes" id="UP000295418">
    <property type="component" value="Unassembled WGS sequence"/>
</dbReference>
<dbReference type="SMART" id="SM00382">
    <property type="entry name" value="AAA"/>
    <property type="match status" value="1"/>
</dbReference>
<evidence type="ECO:0000259" key="4">
    <source>
        <dbReference type="PROSITE" id="PS50893"/>
    </source>
</evidence>
<evidence type="ECO:0000313" key="6">
    <source>
        <dbReference type="Proteomes" id="UP000295418"/>
    </source>
</evidence>
<gene>
    <name evidence="5" type="ORF">E0485_01970</name>
</gene>